<dbReference type="InterPro" id="IPR006868">
    <property type="entry name" value="DUF630"/>
</dbReference>
<evidence type="ECO:0000256" key="1">
    <source>
        <dbReference type="SAM" id="MobiDB-lite"/>
    </source>
</evidence>
<dbReference type="Pfam" id="PF04782">
    <property type="entry name" value="DUF632"/>
    <property type="match status" value="1"/>
</dbReference>
<organism evidence="4 5">
    <name type="scientific">Cuscuta campestris</name>
    <dbReference type="NCBI Taxonomy" id="132261"/>
    <lineage>
        <taxon>Eukaryota</taxon>
        <taxon>Viridiplantae</taxon>
        <taxon>Streptophyta</taxon>
        <taxon>Embryophyta</taxon>
        <taxon>Tracheophyta</taxon>
        <taxon>Spermatophyta</taxon>
        <taxon>Magnoliopsida</taxon>
        <taxon>eudicotyledons</taxon>
        <taxon>Gunneridae</taxon>
        <taxon>Pentapetalae</taxon>
        <taxon>asterids</taxon>
        <taxon>lamiids</taxon>
        <taxon>Solanales</taxon>
        <taxon>Convolvulaceae</taxon>
        <taxon>Cuscuteae</taxon>
        <taxon>Cuscuta</taxon>
        <taxon>Cuscuta subgen. Grammica</taxon>
        <taxon>Cuscuta sect. Cleistogrammica</taxon>
    </lineage>
</organism>
<feature type="domain" description="DUF630" evidence="3">
    <location>
        <begin position="1"/>
        <end position="59"/>
    </location>
</feature>
<dbReference type="EMBL" id="OOIL02001679">
    <property type="protein sequence ID" value="VFQ77396.1"/>
    <property type="molecule type" value="Genomic_DNA"/>
</dbReference>
<reference evidence="4 5" key="1">
    <citation type="submission" date="2018-04" db="EMBL/GenBank/DDBJ databases">
        <authorList>
            <person name="Vogel A."/>
        </authorList>
    </citation>
    <scope>NUCLEOTIDE SEQUENCE [LARGE SCALE GENOMIC DNA]</scope>
</reference>
<protein>
    <recommendedName>
        <fullName evidence="6">DUF632 domain-containing protein</fullName>
    </recommendedName>
</protein>
<evidence type="ECO:0000259" key="3">
    <source>
        <dbReference type="Pfam" id="PF04783"/>
    </source>
</evidence>
<name>A0A484LN68_9ASTE</name>
<dbReference type="Proteomes" id="UP000595140">
    <property type="component" value="Unassembled WGS sequence"/>
</dbReference>
<dbReference type="Pfam" id="PF04783">
    <property type="entry name" value="DUF630"/>
    <property type="match status" value="1"/>
</dbReference>
<feature type="compositionally biased region" description="Polar residues" evidence="1">
    <location>
        <begin position="281"/>
        <end position="296"/>
    </location>
</feature>
<dbReference type="InterPro" id="IPR006867">
    <property type="entry name" value="DUF632"/>
</dbReference>
<feature type="region of interest" description="Disordered" evidence="1">
    <location>
        <begin position="244"/>
        <end position="296"/>
    </location>
</feature>
<evidence type="ECO:0008006" key="6">
    <source>
        <dbReference type="Google" id="ProtNLM"/>
    </source>
</evidence>
<dbReference type="PANTHER" id="PTHR21450:SF3">
    <property type="entry name" value="DUF630 FAMILY PROTEIN (DUF630 AND DUF632)"/>
    <property type="match status" value="1"/>
</dbReference>
<gene>
    <name evidence="4" type="ORF">CCAM_LOCUS19172</name>
</gene>
<keyword evidence="5" id="KW-1185">Reference proteome</keyword>
<accession>A0A484LN68</accession>
<sequence>MGCAPSKIDSLEAVQLCKNRKMLIEQAVQCRSQFASGHVAYIESMGRVSSALGDYVEGEGYNRILLDAFTTPTFTPVKKINSGFISLTPKSYAKRGELQSDKSCALKLHYSKSGGRSPCVTVEEKPQSPEAVRVEAYSHAHRYGVDGFFAMHSVPMSSSFPQSSPNLSSSLTQSTHWDSFWDPFTSLDYYGYPVTSGLNQTILDGNDGVSKVEKREIIHGLAEHVDCRENLNVKTSQIPKSFNKEDTEAGDVNVNGSEGHTIKDNIAPDFQLDDDNNNNNRSVSKTQNDNRLGSRQPTMADCEEAKKQIPGFTVYVNTGPTHMEEAVKDLDAQFRIACNAAREVSAMLDATKAQNSSISNDFTYGNNYASNSDLSDDSRFCYSHQSTLDKMHLWEKKLYEEVKAGARMRLAYEKKCTQLKNLEEKKASLPSINRTRSAIGDLVAHIKVSMHTVETISKRIEILKDEELQPQLLQLMQGLGRMWKVMADSHQLQKHILEEAKNSAAKSYSKAPPSFEPHQVGRSVVNLETELRNWRACFETWIISQRSYLHALTGWLLCCLNANPITPKQSFSPGSRFVAAQPAFNICVQWSRLLDSINELPVLDGIDFFVEGLVSLCQKHLRGGGGGDYPNSSSSSEAGKVDHVDEEEEEAFIGAANKVVCSGMSVSVGALTEFATVSAEGYADLLKKWEENKQCEDNTEGV</sequence>
<proteinExistence type="predicted"/>
<dbReference type="AlphaFoldDB" id="A0A484LN68"/>
<dbReference type="PANTHER" id="PTHR21450">
    <property type="entry name" value="PROTEIN ALTERED PHOSPHATE STARVATION RESPONSE 1"/>
    <property type="match status" value="1"/>
</dbReference>
<evidence type="ECO:0000259" key="2">
    <source>
        <dbReference type="Pfam" id="PF04782"/>
    </source>
</evidence>
<evidence type="ECO:0000313" key="4">
    <source>
        <dbReference type="EMBL" id="VFQ77396.1"/>
    </source>
</evidence>
<dbReference type="OrthoDB" id="663995at2759"/>
<evidence type="ECO:0000313" key="5">
    <source>
        <dbReference type="Proteomes" id="UP000595140"/>
    </source>
</evidence>
<feature type="domain" description="DUF632" evidence="2">
    <location>
        <begin position="323"/>
        <end position="611"/>
    </location>
</feature>